<feature type="transmembrane region" description="Helical" evidence="6">
    <location>
        <begin position="273"/>
        <end position="303"/>
    </location>
</feature>
<reference evidence="8" key="2">
    <citation type="submission" date="2025-08" db="UniProtKB">
        <authorList>
            <consortium name="Ensembl"/>
        </authorList>
    </citation>
    <scope>IDENTIFICATION</scope>
</reference>
<evidence type="ECO:0000313" key="8">
    <source>
        <dbReference type="Ensembl" id="ENSECRP00000013067.1"/>
    </source>
</evidence>
<evidence type="ECO:0000256" key="3">
    <source>
        <dbReference type="ARBA" id="ARBA00022989"/>
    </source>
</evidence>
<accession>A0A8C4S8M1</accession>
<feature type="transmembrane region" description="Helical" evidence="6">
    <location>
        <begin position="23"/>
        <end position="48"/>
    </location>
</feature>
<dbReference type="GeneTree" id="ENSGT01120000271823"/>
<dbReference type="Ensembl" id="ENSECRT00000013297.1">
    <property type="protein sequence ID" value="ENSECRP00000013067.1"/>
    <property type="gene ID" value="ENSECRG00000008737.1"/>
</dbReference>
<keyword evidence="2 5" id="KW-0812">Transmembrane</keyword>
<keyword evidence="9" id="KW-1185">Reference proteome</keyword>
<evidence type="ECO:0000256" key="5">
    <source>
        <dbReference type="RuleBase" id="RU000688"/>
    </source>
</evidence>
<keyword evidence="5" id="KW-0807">Transducer</keyword>
<dbReference type="Gene3D" id="1.20.1070.10">
    <property type="entry name" value="Rhodopsin 7-helix transmembrane proteins"/>
    <property type="match status" value="1"/>
</dbReference>
<feature type="transmembrane region" description="Helical" evidence="6">
    <location>
        <begin position="148"/>
        <end position="169"/>
    </location>
</feature>
<comment type="similarity">
    <text evidence="5">Belongs to the G-protein coupled receptor 1 family.</text>
</comment>
<dbReference type="InterPro" id="IPR017452">
    <property type="entry name" value="GPCR_Rhodpsn_7TM"/>
</dbReference>
<evidence type="ECO:0000256" key="1">
    <source>
        <dbReference type="ARBA" id="ARBA00004370"/>
    </source>
</evidence>
<comment type="subcellular location">
    <subcellularLocation>
        <location evidence="1">Membrane</location>
    </subcellularLocation>
</comment>
<feature type="transmembrane region" description="Helical" evidence="6">
    <location>
        <begin position="216"/>
        <end position="236"/>
    </location>
</feature>
<keyword evidence="5" id="KW-0675">Receptor</keyword>
<dbReference type="PANTHER" id="PTHR46752:SF1">
    <property type="entry name" value="G-PROTEIN COUPLED RECEPTOR 39"/>
    <property type="match status" value="1"/>
</dbReference>
<gene>
    <name evidence="8" type="primary">GPR39</name>
</gene>
<keyword evidence="4 6" id="KW-0472">Membrane</keyword>
<dbReference type="AlphaFoldDB" id="A0A8C4S8M1"/>
<evidence type="ECO:0000256" key="6">
    <source>
        <dbReference type="SAM" id="Phobius"/>
    </source>
</evidence>
<dbReference type="GO" id="GO:0016020">
    <property type="term" value="C:membrane"/>
    <property type="evidence" value="ECO:0007669"/>
    <property type="project" value="UniProtKB-SubCell"/>
</dbReference>
<keyword evidence="3 6" id="KW-1133">Transmembrane helix</keyword>
<evidence type="ECO:0000259" key="7">
    <source>
        <dbReference type="PROSITE" id="PS50262"/>
    </source>
</evidence>
<evidence type="ECO:0000256" key="2">
    <source>
        <dbReference type="ARBA" id="ARBA00022692"/>
    </source>
</evidence>
<sequence length="304" mass="34292">MADTSECKDFFTHAVLPELEPSLAIKVFITLLYVVLLLVGIIGNGITIKVTQVLKTKGYLQKSVTDHMVSLACSDILVLLLGMPVDLYSSIWYPFLSAKGNASCKIYQFLFETCSYATILNVATLCFERYVAICHPFKYKSLSGSRTIKMICCVWLASVFIALPLPFAMGVEDPLKPIPNFNYVNKSRRRHTDCYVKNSTFTICTNLTSMWKVYQFSVFFAFIAYIVVLASVSFMCHRMMNALKATLEGTERESKADGKHESQRTRASRKQTIIFLGRTIFSVCLGSLSCFMMKFLLICLIAFL</sequence>
<dbReference type="Pfam" id="PF00001">
    <property type="entry name" value="7tm_1"/>
    <property type="match status" value="1"/>
</dbReference>
<dbReference type="InterPro" id="IPR052676">
    <property type="entry name" value="Zinc-sensing_GPCR"/>
</dbReference>
<dbReference type="PROSITE" id="PS50262">
    <property type="entry name" value="G_PROTEIN_RECEP_F1_2"/>
    <property type="match status" value="1"/>
</dbReference>
<dbReference type="PANTHER" id="PTHR46752">
    <property type="entry name" value="G-PROTEIN COUPLED RECEPTOR 39"/>
    <property type="match status" value="1"/>
</dbReference>
<proteinExistence type="inferred from homology"/>
<protein>
    <submittedName>
        <fullName evidence="8">G protein-coupled receptor 39</fullName>
    </submittedName>
</protein>
<evidence type="ECO:0000313" key="9">
    <source>
        <dbReference type="Proteomes" id="UP000694620"/>
    </source>
</evidence>
<reference evidence="8" key="1">
    <citation type="submission" date="2021-06" db="EMBL/GenBank/DDBJ databases">
        <authorList>
            <consortium name="Wellcome Sanger Institute Data Sharing"/>
        </authorList>
    </citation>
    <scope>NUCLEOTIDE SEQUENCE [LARGE SCALE GENOMIC DNA]</scope>
</reference>
<reference evidence="8" key="3">
    <citation type="submission" date="2025-09" db="UniProtKB">
        <authorList>
            <consortium name="Ensembl"/>
        </authorList>
    </citation>
    <scope>IDENTIFICATION</scope>
</reference>
<name>A0A8C4S8M1_ERPCA</name>
<organism evidence="8 9">
    <name type="scientific">Erpetoichthys calabaricus</name>
    <name type="common">Rope fish</name>
    <name type="synonym">Calamoichthys calabaricus</name>
    <dbReference type="NCBI Taxonomy" id="27687"/>
    <lineage>
        <taxon>Eukaryota</taxon>
        <taxon>Metazoa</taxon>
        <taxon>Chordata</taxon>
        <taxon>Craniata</taxon>
        <taxon>Vertebrata</taxon>
        <taxon>Euteleostomi</taxon>
        <taxon>Actinopterygii</taxon>
        <taxon>Polypteriformes</taxon>
        <taxon>Polypteridae</taxon>
        <taxon>Erpetoichthys</taxon>
    </lineage>
</organism>
<dbReference type="PRINTS" id="PR00237">
    <property type="entry name" value="GPCRRHODOPSN"/>
</dbReference>
<evidence type="ECO:0000256" key="4">
    <source>
        <dbReference type="ARBA" id="ARBA00023136"/>
    </source>
</evidence>
<dbReference type="PROSITE" id="PS00237">
    <property type="entry name" value="G_PROTEIN_RECEP_F1_1"/>
    <property type="match status" value="1"/>
</dbReference>
<dbReference type="Proteomes" id="UP000694620">
    <property type="component" value="Chromosome 8"/>
</dbReference>
<dbReference type="InterPro" id="IPR000276">
    <property type="entry name" value="GPCR_Rhodpsn"/>
</dbReference>
<dbReference type="SUPFAM" id="SSF81321">
    <property type="entry name" value="Family A G protein-coupled receptor-like"/>
    <property type="match status" value="1"/>
</dbReference>
<keyword evidence="5" id="KW-0297">G-protein coupled receptor</keyword>
<feature type="domain" description="G-protein coupled receptors family 1 profile" evidence="7">
    <location>
        <begin position="43"/>
        <end position="304"/>
    </location>
</feature>
<feature type="transmembrane region" description="Helical" evidence="6">
    <location>
        <begin position="106"/>
        <end position="127"/>
    </location>
</feature>
<feature type="transmembrane region" description="Helical" evidence="6">
    <location>
        <begin position="69"/>
        <end position="94"/>
    </location>
</feature>
<dbReference type="GO" id="GO:0004930">
    <property type="term" value="F:G protein-coupled receptor activity"/>
    <property type="evidence" value="ECO:0007669"/>
    <property type="project" value="UniProtKB-KW"/>
</dbReference>